<accession>A0A4S8KJJ5</accession>
<sequence>GVDALHIDGRMSYEQRAQVVTDFVRNPNSPRVLVFSQVANVGLNLTIADIVIFFDQPWSGQEERQIIGRAHRQPQRRTVKVIHILANDSTDILMSSMAKGKSAMFEAFIQKQDGQGKYYHLSVNAQSYPHIISHRRV</sequence>
<dbReference type="PANTHER" id="PTHR10799">
    <property type="entry name" value="SNF2/RAD54 HELICASE FAMILY"/>
    <property type="match status" value="1"/>
</dbReference>
<evidence type="ECO:0000259" key="2">
    <source>
        <dbReference type="PROSITE" id="PS51194"/>
    </source>
</evidence>
<feature type="domain" description="Helicase C-terminal" evidence="2">
    <location>
        <begin position="1"/>
        <end position="115"/>
    </location>
</feature>
<dbReference type="OrthoDB" id="3270319at2759"/>
<gene>
    <name evidence="3" type="ORF">K435DRAFT_706785</name>
</gene>
<dbReference type="SMART" id="SM00490">
    <property type="entry name" value="HELICc"/>
    <property type="match status" value="1"/>
</dbReference>
<dbReference type="InterPro" id="IPR001650">
    <property type="entry name" value="Helicase_C-like"/>
</dbReference>
<organism evidence="3 4">
    <name type="scientific">Dendrothele bispora (strain CBS 962.96)</name>
    <dbReference type="NCBI Taxonomy" id="1314807"/>
    <lineage>
        <taxon>Eukaryota</taxon>
        <taxon>Fungi</taxon>
        <taxon>Dikarya</taxon>
        <taxon>Basidiomycota</taxon>
        <taxon>Agaricomycotina</taxon>
        <taxon>Agaricomycetes</taxon>
        <taxon>Agaricomycetidae</taxon>
        <taxon>Agaricales</taxon>
        <taxon>Agaricales incertae sedis</taxon>
        <taxon>Dendrothele</taxon>
    </lineage>
</organism>
<dbReference type="SUPFAM" id="SSF52540">
    <property type="entry name" value="P-loop containing nucleoside triphosphate hydrolases"/>
    <property type="match status" value="1"/>
</dbReference>
<dbReference type="Proteomes" id="UP000297245">
    <property type="component" value="Unassembled WGS sequence"/>
</dbReference>
<dbReference type="CDD" id="cd18793">
    <property type="entry name" value="SF2_C_SNF"/>
    <property type="match status" value="1"/>
</dbReference>
<name>A0A4S8KJJ5_DENBC</name>
<keyword evidence="4" id="KW-1185">Reference proteome</keyword>
<keyword evidence="1" id="KW-0378">Hydrolase</keyword>
<evidence type="ECO:0000313" key="3">
    <source>
        <dbReference type="EMBL" id="THU75620.1"/>
    </source>
</evidence>
<dbReference type="Pfam" id="PF00271">
    <property type="entry name" value="Helicase_C"/>
    <property type="match status" value="1"/>
</dbReference>
<evidence type="ECO:0000256" key="1">
    <source>
        <dbReference type="ARBA" id="ARBA00022801"/>
    </source>
</evidence>
<protein>
    <recommendedName>
        <fullName evidence="2">Helicase C-terminal domain-containing protein</fullName>
    </recommendedName>
</protein>
<dbReference type="AlphaFoldDB" id="A0A4S8KJJ5"/>
<feature type="non-terminal residue" evidence="3">
    <location>
        <position position="1"/>
    </location>
</feature>
<dbReference type="InterPro" id="IPR027417">
    <property type="entry name" value="P-loop_NTPase"/>
</dbReference>
<reference evidence="3 4" key="1">
    <citation type="journal article" date="2019" name="Nat. Ecol. Evol.">
        <title>Megaphylogeny resolves global patterns of mushroom evolution.</title>
        <authorList>
            <person name="Varga T."/>
            <person name="Krizsan K."/>
            <person name="Foldi C."/>
            <person name="Dima B."/>
            <person name="Sanchez-Garcia M."/>
            <person name="Sanchez-Ramirez S."/>
            <person name="Szollosi G.J."/>
            <person name="Szarkandi J.G."/>
            <person name="Papp V."/>
            <person name="Albert L."/>
            <person name="Andreopoulos W."/>
            <person name="Angelini C."/>
            <person name="Antonin V."/>
            <person name="Barry K.W."/>
            <person name="Bougher N.L."/>
            <person name="Buchanan P."/>
            <person name="Buyck B."/>
            <person name="Bense V."/>
            <person name="Catcheside P."/>
            <person name="Chovatia M."/>
            <person name="Cooper J."/>
            <person name="Damon W."/>
            <person name="Desjardin D."/>
            <person name="Finy P."/>
            <person name="Geml J."/>
            <person name="Haridas S."/>
            <person name="Hughes K."/>
            <person name="Justo A."/>
            <person name="Karasinski D."/>
            <person name="Kautmanova I."/>
            <person name="Kiss B."/>
            <person name="Kocsube S."/>
            <person name="Kotiranta H."/>
            <person name="LaButti K.M."/>
            <person name="Lechner B.E."/>
            <person name="Liimatainen K."/>
            <person name="Lipzen A."/>
            <person name="Lukacs Z."/>
            <person name="Mihaltcheva S."/>
            <person name="Morgado L.N."/>
            <person name="Niskanen T."/>
            <person name="Noordeloos M.E."/>
            <person name="Ohm R.A."/>
            <person name="Ortiz-Santana B."/>
            <person name="Ovrebo C."/>
            <person name="Racz N."/>
            <person name="Riley R."/>
            <person name="Savchenko A."/>
            <person name="Shiryaev A."/>
            <person name="Soop K."/>
            <person name="Spirin V."/>
            <person name="Szebenyi C."/>
            <person name="Tomsovsky M."/>
            <person name="Tulloss R.E."/>
            <person name="Uehling J."/>
            <person name="Grigoriev I.V."/>
            <person name="Vagvolgyi C."/>
            <person name="Papp T."/>
            <person name="Martin F.M."/>
            <person name="Miettinen O."/>
            <person name="Hibbett D.S."/>
            <person name="Nagy L.G."/>
        </authorList>
    </citation>
    <scope>NUCLEOTIDE SEQUENCE [LARGE SCALE GENOMIC DNA]</scope>
    <source>
        <strain evidence="3 4">CBS 962.96</strain>
    </source>
</reference>
<dbReference type="InterPro" id="IPR049730">
    <property type="entry name" value="SNF2/RAD54-like_C"/>
</dbReference>
<evidence type="ECO:0000313" key="4">
    <source>
        <dbReference type="Proteomes" id="UP000297245"/>
    </source>
</evidence>
<dbReference type="EMBL" id="ML181787">
    <property type="protein sequence ID" value="THU75620.1"/>
    <property type="molecule type" value="Genomic_DNA"/>
</dbReference>
<dbReference type="GO" id="GO:0016787">
    <property type="term" value="F:hydrolase activity"/>
    <property type="evidence" value="ECO:0007669"/>
    <property type="project" value="UniProtKB-KW"/>
</dbReference>
<proteinExistence type="predicted"/>
<dbReference type="Gene3D" id="3.40.50.300">
    <property type="entry name" value="P-loop containing nucleotide triphosphate hydrolases"/>
    <property type="match status" value="1"/>
</dbReference>
<dbReference type="PROSITE" id="PS51194">
    <property type="entry name" value="HELICASE_CTER"/>
    <property type="match status" value="1"/>
</dbReference>